<evidence type="ECO:0000256" key="2">
    <source>
        <dbReference type="ARBA" id="ARBA00022638"/>
    </source>
</evidence>
<dbReference type="Pfam" id="PF01476">
    <property type="entry name" value="LysM"/>
    <property type="match status" value="1"/>
</dbReference>
<proteinExistence type="predicted"/>
<feature type="signal peptide" evidence="5">
    <location>
        <begin position="1"/>
        <end position="19"/>
    </location>
</feature>
<dbReference type="PANTHER" id="PTHR33308">
    <property type="entry name" value="PEPTIDOGLYCAN HYDROLASE FLGJ"/>
    <property type="match status" value="1"/>
</dbReference>
<feature type="domain" description="LysM" evidence="6">
    <location>
        <begin position="181"/>
        <end position="224"/>
    </location>
</feature>
<dbReference type="RefSeq" id="WP_243359082.1">
    <property type="nucleotide sequence ID" value="NZ_JALGBH010000001.1"/>
</dbReference>
<evidence type="ECO:0000313" key="7">
    <source>
        <dbReference type="EMBL" id="MCJ0741697.1"/>
    </source>
</evidence>
<keyword evidence="3" id="KW-0378">Hydrolase</keyword>
<dbReference type="InterPro" id="IPR036779">
    <property type="entry name" value="LysM_dom_sf"/>
</dbReference>
<reference evidence="7" key="1">
    <citation type="submission" date="2022-03" db="EMBL/GenBank/DDBJ databases">
        <authorList>
            <person name="Woo C.Y."/>
        </authorList>
    </citation>
    <scope>NUCLEOTIDE SEQUENCE</scope>
    <source>
        <strain evidence="7">CYS-01</strain>
    </source>
</reference>
<dbReference type="InterPro" id="IPR051056">
    <property type="entry name" value="Glycosyl_Hydrolase_73"/>
</dbReference>
<dbReference type="PANTHER" id="PTHR33308:SF9">
    <property type="entry name" value="PEPTIDOGLYCAN HYDROLASE FLGJ"/>
    <property type="match status" value="1"/>
</dbReference>
<dbReference type="Pfam" id="PF01832">
    <property type="entry name" value="Glucosaminidase"/>
    <property type="match status" value="1"/>
</dbReference>
<organism evidence="7 8">
    <name type="scientific">Pedobacter montanisoli</name>
    <dbReference type="NCBI Taxonomy" id="2923277"/>
    <lineage>
        <taxon>Bacteria</taxon>
        <taxon>Pseudomonadati</taxon>
        <taxon>Bacteroidota</taxon>
        <taxon>Sphingobacteriia</taxon>
        <taxon>Sphingobacteriales</taxon>
        <taxon>Sphingobacteriaceae</taxon>
        <taxon>Pedobacter</taxon>
    </lineage>
</organism>
<evidence type="ECO:0000259" key="6">
    <source>
        <dbReference type="PROSITE" id="PS51782"/>
    </source>
</evidence>
<dbReference type="EMBL" id="JALGBH010000001">
    <property type="protein sequence ID" value="MCJ0741697.1"/>
    <property type="molecule type" value="Genomic_DNA"/>
</dbReference>
<dbReference type="Proteomes" id="UP001165460">
    <property type="component" value="Unassembled WGS sequence"/>
</dbReference>
<dbReference type="InterPro" id="IPR018392">
    <property type="entry name" value="LysM"/>
</dbReference>
<dbReference type="Gene3D" id="3.10.350.10">
    <property type="entry name" value="LysM domain"/>
    <property type="match status" value="1"/>
</dbReference>
<comment type="caution">
    <text evidence="7">The sequence shown here is derived from an EMBL/GenBank/DDBJ whole genome shotgun (WGS) entry which is preliminary data.</text>
</comment>
<gene>
    <name evidence="7" type="ORF">MMF97_03160</name>
</gene>
<sequence length="224" mass="25444">MKKITFLVLALLIFNLVKAQSVTEDYILENAPKAQELMRMHLVPASVILGIAIHESGAGTSKVARYLNNHFGFKGKNSSTEIRSSYRDFPTVDSSYNHFIVFLKSRAHYNSLFDKYDQYDFKSWVKGIQRGGYAGSRKWGSQVMAIINKYQLWSYDERPDGYEEPIVEAEPVKSVKKISLKTYTVKSGDNLSIIAKKYKTSVKSIMTKNNLKSNALKPGQKLKL</sequence>
<dbReference type="SMART" id="SM00257">
    <property type="entry name" value="LysM"/>
    <property type="match status" value="1"/>
</dbReference>
<keyword evidence="5" id="KW-0732">Signal</keyword>
<keyword evidence="2" id="KW-0081">Bacteriolytic enzyme</keyword>
<protein>
    <recommendedName>
        <fullName evidence="4">Peptidoglycan hydrolase</fullName>
    </recommendedName>
</protein>
<keyword evidence="8" id="KW-1185">Reference proteome</keyword>
<evidence type="ECO:0000256" key="4">
    <source>
        <dbReference type="ARBA" id="ARBA00032108"/>
    </source>
</evidence>
<evidence type="ECO:0000256" key="5">
    <source>
        <dbReference type="SAM" id="SignalP"/>
    </source>
</evidence>
<dbReference type="PROSITE" id="PS51782">
    <property type="entry name" value="LYSM"/>
    <property type="match status" value="1"/>
</dbReference>
<dbReference type="SUPFAM" id="SSF54106">
    <property type="entry name" value="LysM domain"/>
    <property type="match status" value="1"/>
</dbReference>
<dbReference type="InterPro" id="IPR002901">
    <property type="entry name" value="MGlyc_endo_b_GlcNAc-like_dom"/>
</dbReference>
<feature type="chain" id="PRO_5046309541" description="Peptidoglycan hydrolase" evidence="5">
    <location>
        <begin position="20"/>
        <end position="224"/>
    </location>
</feature>
<evidence type="ECO:0000313" key="8">
    <source>
        <dbReference type="Proteomes" id="UP001165460"/>
    </source>
</evidence>
<evidence type="ECO:0000256" key="1">
    <source>
        <dbReference type="ARBA" id="ARBA00022529"/>
    </source>
</evidence>
<dbReference type="SMART" id="SM00047">
    <property type="entry name" value="LYZ2"/>
    <property type="match status" value="1"/>
</dbReference>
<name>A0ABS9ZTY9_9SPHI</name>
<evidence type="ECO:0000256" key="3">
    <source>
        <dbReference type="ARBA" id="ARBA00022801"/>
    </source>
</evidence>
<dbReference type="CDD" id="cd00118">
    <property type="entry name" value="LysM"/>
    <property type="match status" value="1"/>
</dbReference>
<dbReference type="Gene3D" id="1.10.530.10">
    <property type="match status" value="1"/>
</dbReference>
<accession>A0ABS9ZTY9</accession>
<keyword evidence="1" id="KW-0929">Antimicrobial</keyword>